<reference evidence="2" key="1">
    <citation type="journal article" date="2023" name="Mol. Phylogenet. Evol.">
        <title>Genome-scale phylogeny and comparative genomics of the fungal order Sordariales.</title>
        <authorList>
            <person name="Hensen N."/>
            <person name="Bonometti L."/>
            <person name="Westerberg I."/>
            <person name="Brannstrom I.O."/>
            <person name="Guillou S."/>
            <person name="Cros-Aarteil S."/>
            <person name="Calhoun S."/>
            <person name="Haridas S."/>
            <person name="Kuo A."/>
            <person name="Mondo S."/>
            <person name="Pangilinan J."/>
            <person name="Riley R."/>
            <person name="LaButti K."/>
            <person name="Andreopoulos B."/>
            <person name="Lipzen A."/>
            <person name="Chen C."/>
            <person name="Yan M."/>
            <person name="Daum C."/>
            <person name="Ng V."/>
            <person name="Clum A."/>
            <person name="Steindorff A."/>
            <person name="Ohm R.A."/>
            <person name="Martin F."/>
            <person name="Silar P."/>
            <person name="Natvig D.O."/>
            <person name="Lalanne C."/>
            <person name="Gautier V."/>
            <person name="Ament-Velasquez S.L."/>
            <person name="Kruys A."/>
            <person name="Hutchinson M.I."/>
            <person name="Powell A.J."/>
            <person name="Barry K."/>
            <person name="Miller A.N."/>
            <person name="Grigoriev I.V."/>
            <person name="Debuchy R."/>
            <person name="Gladieux P."/>
            <person name="Hiltunen Thoren M."/>
            <person name="Johannesson H."/>
        </authorList>
    </citation>
    <scope>NUCLEOTIDE SEQUENCE</scope>
    <source>
        <strain evidence="2">CBS 232.78</strain>
    </source>
</reference>
<protein>
    <submittedName>
        <fullName evidence="2">Uncharacterized protein</fullName>
    </submittedName>
</protein>
<evidence type="ECO:0000313" key="3">
    <source>
        <dbReference type="Proteomes" id="UP001285441"/>
    </source>
</evidence>
<organism evidence="2 3">
    <name type="scientific">Podospora didyma</name>
    <dbReference type="NCBI Taxonomy" id="330526"/>
    <lineage>
        <taxon>Eukaryota</taxon>
        <taxon>Fungi</taxon>
        <taxon>Dikarya</taxon>
        <taxon>Ascomycota</taxon>
        <taxon>Pezizomycotina</taxon>
        <taxon>Sordariomycetes</taxon>
        <taxon>Sordariomycetidae</taxon>
        <taxon>Sordariales</taxon>
        <taxon>Podosporaceae</taxon>
        <taxon>Podospora</taxon>
    </lineage>
</organism>
<dbReference type="EMBL" id="JAULSW010000005">
    <property type="protein sequence ID" value="KAK3380859.1"/>
    <property type="molecule type" value="Genomic_DNA"/>
</dbReference>
<feature type="signal peptide" evidence="1">
    <location>
        <begin position="1"/>
        <end position="16"/>
    </location>
</feature>
<keyword evidence="3" id="KW-1185">Reference proteome</keyword>
<dbReference type="AlphaFoldDB" id="A0AAE0TV42"/>
<dbReference type="Proteomes" id="UP001285441">
    <property type="component" value="Unassembled WGS sequence"/>
</dbReference>
<sequence length="196" mass="21333">MKPFLLLSLGLTSALASPVINTPTAKRDIAADVSDDIFTLVSANLLPELFAQATFANGTLPSTTNNANATDLDDAANNLNKRADFCYQVGYYLAQSDVNNWGNAFQNTAGTFWMPATSWASWNWDSANIKVCAVNRYIAVWDGSSVPYWEIGWAMKAISGDCPDSWYHTRGGRITGHGTNGRGIHIYLTDTSASCY</sequence>
<comment type="caution">
    <text evidence="2">The sequence shown here is derived from an EMBL/GenBank/DDBJ whole genome shotgun (WGS) entry which is preliminary data.</text>
</comment>
<feature type="chain" id="PRO_5041920862" evidence="1">
    <location>
        <begin position="17"/>
        <end position="196"/>
    </location>
</feature>
<evidence type="ECO:0000256" key="1">
    <source>
        <dbReference type="SAM" id="SignalP"/>
    </source>
</evidence>
<accession>A0AAE0TV42</accession>
<name>A0AAE0TV42_9PEZI</name>
<gene>
    <name evidence="2" type="ORF">B0H63DRAFT_560687</name>
</gene>
<reference evidence="2" key="2">
    <citation type="submission" date="2023-06" db="EMBL/GenBank/DDBJ databases">
        <authorList>
            <consortium name="Lawrence Berkeley National Laboratory"/>
            <person name="Haridas S."/>
            <person name="Hensen N."/>
            <person name="Bonometti L."/>
            <person name="Westerberg I."/>
            <person name="Brannstrom I.O."/>
            <person name="Guillou S."/>
            <person name="Cros-Aarteil S."/>
            <person name="Calhoun S."/>
            <person name="Kuo A."/>
            <person name="Mondo S."/>
            <person name="Pangilinan J."/>
            <person name="Riley R."/>
            <person name="LaButti K."/>
            <person name="Andreopoulos B."/>
            <person name="Lipzen A."/>
            <person name="Chen C."/>
            <person name="Yanf M."/>
            <person name="Daum C."/>
            <person name="Ng V."/>
            <person name="Clum A."/>
            <person name="Steindorff A."/>
            <person name="Ohm R."/>
            <person name="Martin F."/>
            <person name="Silar P."/>
            <person name="Natvig D."/>
            <person name="Lalanne C."/>
            <person name="Gautier V."/>
            <person name="Ament-velasquez S.L."/>
            <person name="Kruys A."/>
            <person name="Hutchinson M.I."/>
            <person name="Powell A.J."/>
            <person name="Barry K."/>
            <person name="Miller A.N."/>
            <person name="Grigoriev I.V."/>
            <person name="Debuchy R."/>
            <person name="Gladieux P."/>
            <person name="Thoren M.H."/>
            <person name="Johannesson H."/>
        </authorList>
    </citation>
    <scope>NUCLEOTIDE SEQUENCE</scope>
    <source>
        <strain evidence="2">CBS 232.78</strain>
    </source>
</reference>
<proteinExistence type="predicted"/>
<keyword evidence="1" id="KW-0732">Signal</keyword>
<evidence type="ECO:0000313" key="2">
    <source>
        <dbReference type="EMBL" id="KAK3380859.1"/>
    </source>
</evidence>